<dbReference type="OrthoDB" id="9773047at2"/>
<dbReference type="PANTHER" id="PTHR43283:SF7">
    <property type="entry name" value="BETA-LACTAMASE-RELATED DOMAIN-CONTAINING PROTEIN"/>
    <property type="match status" value="1"/>
</dbReference>
<dbReference type="Pfam" id="PF00144">
    <property type="entry name" value="Beta-lactamase"/>
    <property type="match status" value="1"/>
</dbReference>
<evidence type="ECO:0000256" key="1">
    <source>
        <dbReference type="SAM" id="SignalP"/>
    </source>
</evidence>
<dbReference type="InterPro" id="IPR050789">
    <property type="entry name" value="Diverse_Enzym_Activities"/>
</dbReference>
<name>A0A562UGI3_9SPHI</name>
<feature type="chain" id="PRO_5021943177" evidence="1">
    <location>
        <begin position="20"/>
        <end position="464"/>
    </location>
</feature>
<feature type="signal peptide" evidence="1">
    <location>
        <begin position="1"/>
        <end position="19"/>
    </location>
</feature>
<evidence type="ECO:0000259" key="2">
    <source>
        <dbReference type="Pfam" id="PF00144"/>
    </source>
</evidence>
<sequence length="464" mass="52248">MKNTWLLLSLCLYCLFANAQQASKYTYQQLKEYQGVYHYINSSTLQMAASPKDTVLYAIVAQARYALHPAGKDSFLNNAHQPIKFLRNTSNKIVAYTYNNQTFALINGDIKISDKMWYPRLGVNPDTYQYHQPAILHDGLTTGSITSSGLDSALLNNMVRKIIAGDYPNVHSVLIIKDGKLIFEEYFYEYTADSLQSQRSASKSVVSALTGIAIDKGLIKSVNDRMLSYFPSYHPANDSPLKEAITIDNLLSNQSGVSYDEAYNKAAGDETTMGYTNDWIKYTFDLPMLDTPGKVGRYNSGNPITMGRIIEIASGYPIAYFVEKNLFGPLGITHFKWRFKPDKTESEDFCQVYLRPRDMAKFGFLYLNNGVWNGKQVIPASWVAASTIKHSVVQGVDYGYLWWLKYFDVNGKRFYTVGAQGNGGQKIYIFKQQNMVVVITGGNFNSQSPSDKLIKTYILPPLAK</sequence>
<dbReference type="EMBL" id="VLLI01000001">
    <property type="protein sequence ID" value="TWJ04940.1"/>
    <property type="molecule type" value="Genomic_DNA"/>
</dbReference>
<protein>
    <submittedName>
        <fullName evidence="3">CubicO group peptidase (Beta-lactamase class C family)</fullName>
    </submittedName>
</protein>
<gene>
    <name evidence="3" type="ORF">JN11_00664</name>
</gene>
<dbReference type="SUPFAM" id="SSF56601">
    <property type="entry name" value="beta-lactamase/transpeptidase-like"/>
    <property type="match status" value="1"/>
</dbReference>
<comment type="caution">
    <text evidence="3">The sequence shown here is derived from an EMBL/GenBank/DDBJ whole genome shotgun (WGS) entry which is preliminary data.</text>
</comment>
<proteinExistence type="predicted"/>
<feature type="domain" description="Beta-lactamase-related" evidence="2">
    <location>
        <begin position="172"/>
        <end position="439"/>
    </location>
</feature>
<dbReference type="InterPro" id="IPR012338">
    <property type="entry name" value="Beta-lactam/transpept-like"/>
</dbReference>
<reference evidence="3 4" key="1">
    <citation type="submission" date="2019-07" db="EMBL/GenBank/DDBJ databases">
        <title>Genomic Encyclopedia of Archaeal and Bacterial Type Strains, Phase II (KMG-II): from individual species to whole genera.</title>
        <authorList>
            <person name="Goeker M."/>
        </authorList>
    </citation>
    <scope>NUCLEOTIDE SEQUENCE [LARGE SCALE GENOMIC DNA]</scope>
    <source>
        <strain evidence="3 4">ATCC BAA-1854</strain>
    </source>
</reference>
<keyword evidence="4" id="KW-1185">Reference proteome</keyword>
<dbReference type="AlphaFoldDB" id="A0A562UGI3"/>
<dbReference type="InterPro" id="IPR001466">
    <property type="entry name" value="Beta-lactam-related"/>
</dbReference>
<dbReference type="RefSeq" id="WP_144909564.1">
    <property type="nucleotide sequence ID" value="NZ_VLLI01000001.1"/>
</dbReference>
<keyword evidence="1" id="KW-0732">Signal</keyword>
<organism evidence="3 4">
    <name type="scientific">Mucilaginibacter frigoritolerans</name>
    <dbReference type="NCBI Taxonomy" id="652788"/>
    <lineage>
        <taxon>Bacteria</taxon>
        <taxon>Pseudomonadati</taxon>
        <taxon>Bacteroidota</taxon>
        <taxon>Sphingobacteriia</taxon>
        <taxon>Sphingobacteriales</taxon>
        <taxon>Sphingobacteriaceae</taxon>
        <taxon>Mucilaginibacter</taxon>
    </lineage>
</organism>
<evidence type="ECO:0000313" key="4">
    <source>
        <dbReference type="Proteomes" id="UP000317010"/>
    </source>
</evidence>
<evidence type="ECO:0000313" key="3">
    <source>
        <dbReference type="EMBL" id="TWJ04940.1"/>
    </source>
</evidence>
<accession>A0A562UGI3</accession>
<dbReference type="Proteomes" id="UP000317010">
    <property type="component" value="Unassembled WGS sequence"/>
</dbReference>
<dbReference type="Gene3D" id="3.40.710.10">
    <property type="entry name" value="DD-peptidase/beta-lactamase superfamily"/>
    <property type="match status" value="1"/>
</dbReference>
<dbReference type="PANTHER" id="PTHR43283">
    <property type="entry name" value="BETA-LACTAMASE-RELATED"/>
    <property type="match status" value="1"/>
</dbReference>